<evidence type="ECO:0000313" key="2">
    <source>
        <dbReference type="EMBL" id="CAD5119687.1"/>
    </source>
</evidence>
<protein>
    <submittedName>
        <fullName evidence="2">DgyrCDS8280</fullName>
    </submittedName>
</protein>
<gene>
    <name evidence="2" type="ORF">DGYR_LOCUS7882</name>
</gene>
<feature type="region of interest" description="Disordered" evidence="1">
    <location>
        <begin position="347"/>
        <end position="370"/>
    </location>
</feature>
<feature type="region of interest" description="Disordered" evidence="1">
    <location>
        <begin position="171"/>
        <end position="199"/>
    </location>
</feature>
<dbReference type="AlphaFoldDB" id="A0A7I8VTX5"/>
<organism evidence="2 3">
    <name type="scientific">Dimorphilus gyrociliatus</name>
    <dbReference type="NCBI Taxonomy" id="2664684"/>
    <lineage>
        <taxon>Eukaryota</taxon>
        <taxon>Metazoa</taxon>
        <taxon>Spiralia</taxon>
        <taxon>Lophotrochozoa</taxon>
        <taxon>Annelida</taxon>
        <taxon>Polychaeta</taxon>
        <taxon>Polychaeta incertae sedis</taxon>
        <taxon>Dinophilidae</taxon>
        <taxon>Dimorphilus</taxon>
    </lineage>
</organism>
<name>A0A7I8VTX5_9ANNE</name>
<evidence type="ECO:0000313" key="3">
    <source>
        <dbReference type="Proteomes" id="UP000549394"/>
    </source>
</evidence>
<accession>A0A7I8VTX5</accession>
<reference evidence="2 3" key="1">
    <citation type="submission" date="2020-08" db="EMBL/GenBank/DDBJ databases">
        <authorList>
            <person name="Hejnol A."/>
        </authorList>
    </citation>
    <scope>NUCLEOTIDE SEQUENCE [LARGE SCALE GENOMIC DNA]</scope>
</reference>
<dbReference type="Proteomes" id="UP000549394">
    <property type="component" value="Unassembled WGS sequence"/>
</dbReference>
<proteinExistence type="predicted"/>
<keyword evidence="3" id="KW-1185">Reference proteome</keyword>
<feature type="compositionally biased region" description="Acidic residues" evidence="1">
    <location>
        <begin position="347"/>
        <end position="361"/>
    </location>
</feature>
<evidence type="ECO:0000256" key="1">
    <source>
        <dbReference type="SAM" id="MobiDB-lite"/>
    </source>
</evidence>
<comment type="caution">
    <text evidence="2">The sequence shown here is derived from an EMBL/GenBank/DDBJ whole genome shotgun (WGS) entry which is preliminary data.</text>
</comment>
<sequence>MNSKSKFRIKRPNFNSLSAFGKTIRNLSINSRWFDNYYLEYRKSTLINYKCPKKTELDLKTDLKHLTTDPNTSMENISKIPNNKQSHLLSRSDYTETVRTNNNDLSQTCNLPIRQEFRTSPLNNPKSHSFFNNANISYESQSSSSAISKHCSEKEFGRMCTELLNTSLKETPKSKDRRTFVKTPSTATRNSWNRRDNTLDSDELQQEIENPACLSSSKRYDDDFLNTDESIMVVASSPNAMKTKCETKTSLNKFPRSLNFDSLDETSIKHRRCEVRLENLNEKQLQKYTVNYENSHDDSFQRKRESLSSPLFTSYRVRKNSGKLRKSSAAIKGVHAETMYRKVIEDDAMDTTSSEDESFNDENDKDKKRLTRRRHRKFSSIFKCCPHNCYESLEPSAQRNQFDIYYSKSPSEQIQHILKYLTLDEDNEPIFEIQENYFCNPFIANLFKVPLDWLERVIEKNNPCGEFTAKTWLESDEYEALQNFCYIKGIRSKNFPYLKKVFGGVSGLYASYCYFFQNNHNRKPKISKQAFYKTFLQYLSEKEVDIV</sequence>
<dbReference type="EMBL" id="CAJFCJ010000011">
    <property type="protein sequence ID" value="CAD5119687.1"/>
    <property type="molecule type" value="Genomic_DNA"/>
</dbReference>
<feature type="compositionally biased region" description="Polar residues" evidence="1">
    <location>
        <begin position="182"/>
        <end position="191"/>
    </location>
</feature>